<dbReference type="Gene3D" id="3.30.479.30">
    <property type="entry name" value="Band 7 domain"/>
    <property type="match status" value="1"/>
</dbReference>
<accession>A0A2C9ZZD3</accession>
<evidence type="ECO:0000313" key="6">
    <source>
        <dbReference type="Proteomes" id="UP000194841"/>
    </source>
</evidence>
<dbReference type="InterPro" id="IPR001107">
    <property type="entry name" value="Band_7"/>
</dbReference>
<dbReference type="SUPFAM" id="SSF117892">
    <property type="entry name" value="Band 7/SPFH domain"/>
    <property type="match status" value="1"/>
</dbReference>
<dbReference type="GO" id="GO:0016020">
    <property type="term" value="C:membrane"/>
    <property type="evidence" value="ECO:0007669"/>
    <property type="project" value="UniProtKB-SubCell"/>
</dbReference>
<feature type="domain" description="Band 7" evidence="4">
    <location>
        <begin position="37"/>
        <end position="199"/>
    </location>
</feature>
<dbReference type="OrthoDB" id="9812991at2"/>
<evidence type="ECO:0000259" key="4">
    <source>
        <dbReference type="SMART" id="SM00244"/>
    </source>
</evidence>
<keyword evidence="2" id="KW-0175">Coiled coil</keyword>
<evidence type="ECO:0000256" key="3">
    <source>
        <dbReference type="SAM" id="Phobius"/>
    </source>
</evidence>
<gene>
    <name evidence="5" type="ORF">B1199_18530</name>
</gene>
<feature type="transmembrane region" description="Helical" evidence="3">
    <location>
        <begin position="20"/>
        <end position="42"/>
    </location>
</feature>
<organism evidence="5 6">
    <name type="scientific">Pseudoalteromonas ulvae</name>
    <dbReference type="NCBI Taxonomy" id="107327"/>
    <lineage>
        <taxon>Bacteria</taxon>
        <taxon>Pseudomonadati</taxon>
        <taxon>Pseudomonadota</taxon>
        <taxon>Gammaproteobacteria</taxon>
        <taxon>Alteromonadales</taxon>
        <taxon>Pseudoalteromonadaceae</taxon>
        <taxon>Pseudoalteromonas</taxon>
    </lineage>
</organism>
<feature type="coiled-coil region" evidence="2">
    <location>
        <begin position="195"/>
        <end position="229"/>
    </location>
</feature>
<evidence type="ECO:0000256" key="1">
    <source>
        <dbReference type="ARBA" id="ARBA00004167"/>
    </source>
</evidence>
<name>A0A2C9ZZD3_PSEDV</name>
<evidence type="ECO:0000313" key="5">
    <source>
        <dbReference type="EMBL" id="OUL56118.1"/>
    </source>
</evidence>
<dbReference type="Proteomes" id="UP000194841">
    <property type="component" value="Unassembled WGS sequence"/>
</dbReference>
<sequence>MAINNNELPDLASVATKKKGTVVGVVVALAGLAVLFQSMYTVDEGHVGIVKRFGEATEQVNPGLHTKIPIVDTVEVLEIRTRKNVEKLNASTHEQMPVTAEVSINWTVIREQAFELFKSYGGLTQFETRILDPKLRSATKDALARYKAEELIQNRSQVIAQIEELLIEGMKEYPVKLDSAQLENLGLPQKYIQSIETKQTEKNLAAAEMHRLERQKLEAQQQVNTAFAQRDAAKAQADGKAYAIKAEAQAEAEAIKLKGLAEAESIHKKVEALKGSKEMVEYVRAQQWNGQMPTTIMGADQNVLWNLDEKKK</sequence>
<keyword evidence="6" id="KW-1185">Reference proteome</keyword>
<protein>
    <recommendedName>
        <fullName evidence="4">Band 7 domain-containing protein</fullName>
    </recommendedName>
</protein>
<dbReference type="SMART" id="SM00244">
    <property type="entry name" value="PHB"/>
    <property type="match status" value="1"/>
</dbReference>
<dbReference type="RefSeq" id="WP_086745631.1">
    <property type="nucleotide sequence ID" value="NZ_MWPV01000007.1"/>
</dbReference>
<proteinExistence type="predicted"/>
<dbReference type="InterPro" id="IPR036013">
    <property type="entry name" value="Band_7/SPFH_dom_sf"/>
</dbReference>
<dbReference type="AlphaFoldDB" id="A0A2C9ZZD3"/>
<dbReference type="InterPro" id="IPR000163">
    <property type="entry name" value="Prohibitin"/>
</dbReference>
<dbReference type="Pfam" id="PF01145">
    <property type="entry name" value="Band_7"/>
    <property type="match status" value="1"/>
</dbReference>
<comment type="subcellular location">
    <subcellularLocation>
        <location evidence="1">Membrane</location>
        <topology evidence="1">Single-pass membrane protein</topology>
    </subcellularLocation>
</comment>
<dbReference type="EMBL" id="MWPV01000007">
    <property type="protein sequence ID" value="OUL56118.1"/>
    <property type="molecule type" value="Genomic_DNA"/>
</dbReference>
<dbReference type="PANTHER" id="PTHR42911">
    <property type="entry name" value="MODULATOR OF FTSH PROTEASE HFLC"/>
    <property type="match status" value="1"/>
</dbReference>
<dbReference type="PANTHER" id="PTHR42911:SF2">
    <property type="entry name" value="PROHIBITIN FAMILY PROTEIN"/>
    <property type="match status" value="1"/>
</dbReference>
<keyword evidence="3" id="KW-0472">Membrane</keyword>
<comment type="caution">
    <text evidence="5">The sequence shown here is derived from an EMBL/GenBank/DDBJ whole genome shotgun (WGS) entry which is preliminary data.</text>
</comment>
<keyword evidence="3" id="KW-0812">Transmembrane</keyword>
<keyword evidence="3" id="KW-1133">Transmembrane helix</keyword>
<dbReference type="CDD" id="cd03401">
    <property type="entry name" value="SPFH_prohibitin"/>
    <property type="match status" value="1"/>
</dbReference>
<evidence type="ECO:0000256" key="2">
    <source>
        <dbReference type="SAM" id="Coils"/>
    </source>
</evidence>
<reference evidence="5 6" key="1">
    <citation type="submission" date="2017-02" db="EMBL/GenBank/DDBJ databases">
        <title>Pseudoalteromonas ulvae TC14 Genome.</title>
        <authorList>
            <person name="Molmeret M."/>
        </authorList>
    </citation>
    <scope>NUCLEOTIDE SEQUENCE [LARGE SCALE GENOMIC DNA]</scope>
    <source>
        <strain evidence="5">TC14</strain>
    </source>
</reference>